<accession>A0A2P7B554</accession>
<reference evidence="2" key="1">
    <citation type="submission" date="2017-11" db="EMBL/GenBank/DDBJ databases">
        <authorList>
            <person name="Kuznetsova I."/>
            <person name="Sazanova A."/>
            <person name="Chirak E."/>
            <person name="Safronova V."/>
            <person name="Willems A."/>
        </authorList>
    </citation>
    <scope>NUCLEOTIDE SEQUENCE [LARGE SCALE GENOMIC DNA]</scope>
    <source>
        <strain evidence="2">CCBAU 03422</strain>
    </source>
</reference>
<gene>
    <name evidence="1" type="ORF">CU103_22555</name>
</gene>
<dbReference type="EMBL" id="PGGM01000012">
    <property type="protein sequence ID" value="PSH61592.1"/>
    <property type="molecule type" value="Genomic_DNA"/>
</dbReference>
<organism evidence="1 2">
    <name type="scientific">Phyllobacterium sophorae</name>
    <dbReference type="NCBI Taxonomy" id="1520277"/>
    <lineage>
        <taxon>Bacteria</taxon>
        <taxon>Pseudomonadati</taxon>
        <taxon>Pseudomonadota</taxon>
        <taxon>Alphaproteobacteria</taxon>
        <taxon>Hyphomicrobiales</taxon>
        <taxon>Phyllobacteriaceae</taxon>
        <taxon>Phyllobacterium</taxon>
    </lineage>
</organism>
<comment type="caution">
    <text evidence="1">The sequence shown here is derived from an EMBL/GenBank/DDBJ whole genome shotgun (WGS) entry which is preliminary data.</text>
</comment>
<dbReference type="AlphaFoldDB" id="A0A2P7B554"/>
<sequence>MDTGFLAASTNATRATAAGHSPARHITKIPWSLSASARVIWPVIQYVFGCVISAINSNGLTALQH</sequence>
<name>A0A2P7B554_9HYPH</name>
<protein>
    <submittedName>
        <fullName evidence="1">Uncharacterized protein</fullName>
    </submittedName>
</protein>
<proteinExistence type="predicted"/>
<dbReference type="Proteomes" id="UP000241764">
    <property type="component" value="Unassembled WGS sequence"/>
</dbReference>
<keyword evidence="2" id="KW-1185">Reference proteome</keyword>
<evidence type="ECO:0000313" key="1">
    <source>
        <dbReference type="EMBL" id="PSH61592.1"/>
    </source>
</evidence>
<evidence type="ECO:0000313" key="2">
    <source>
        <dbReference type="Proteomes" id="UP000241764"/>
    </source>
</evidence>